<dbReference type="Gene3D" id="3.40.50.1820">
    <property type="entry name" value="alpha/beta hydrolase"/>
    <property type="match status" value="1"/>
</dbReference>
<comment type="similarity">
    <text evidence="1">Belongs to the peptidase S33 family.</text>
</comment>
<protein>
    <submittedName>
        <fullName evidence="4">Alpha/beta hydrolase fold</fullName>
    </submittedName>
</protein>
<dbReference type="InterPro" id="IPR013595">
    <property type="entry name" value="Pept_S33_TAP-like_C"/>
</dbReference>
<dbReference type="Pfam" id="PF08386">
    <property type="entry name" value="Abhydrolase_4"/>
    <property type="match status" value="1"/>
</dbReference>
<dbReference type="InterPro" id="IPR051601">
    <property type="entry name" value="Serine_prot/Carboxylest_S33"/>
</dbReference>
<dbReference type="PANTHER" id="PTHR43248">
    <property type="entry name" value="2-SUCCINYL-6-HYDROXY-2,4-CYCLOHEXADIENE-1-CARBOXYLATE SYNTHASE"/>
    <property type="match status" value="1"/>
</dbReference>
<dbReference type="GO" id="GO:0016787">
    <property type="term" value="F:hydrolase activity"/>
    <property type="evidence" value="ECO:0007669"/>
    <property type="project" value="UniProtKB-KW"/>
</dbReference>
<keyword evidence="2 4" id="KW-0378">Hydrolase</keyword>
<feature type="domain" description="Peptidase S33 tripeptidyl aminopeptidase-like C-terminal" evidence="3">
    <location>
        <begin position="398"/>
        <end position="493"/>
    </location>
</feature>
<sequence>MVPRGRVPPCRAEIWVLRALRRPIAAAILALTLTAVPMVAALPALAATEPAVTWSACPEDEQVQCGVMRVPADWKDPEGPSIELQMARRKATDPAHRIGVLIVNPGGPGGSAVNLALEADFFTSELRKRFDIIGLDPRGVGRSAPVLCEQALIDAKPSPLVTTEAGFRALADYNGKLFTDCTARSGPVVSHADTASVVRDVEALRVALAEPRISIFGASYGSLIGELYADLYPGTSRALVLDSVMDHSVDVDGFLAQETASVQDSFDEFVKWCARDTRCVLRGQDIPGLWAALMRRAAAGTLVDPYDPPEKLGVWELISASFSAFYDPQWFSFAHYLRDAAKPTAAARQAVPPIDIAPNSFPAVVCGDWSLPVADFTTYRKKLDALLQIAPQVRASSLAVSAVAGCIGWPAPPGNPQRRLSPAKVPMLLVNALHDPATGHTWAQQVADQLGPSARLLTYQGWGHVAYSHSPCVQAAVERYLVDLALPPTGTTCAAVEPQPFGIG</sequence>
<evidence type="ECO:0000256" key="2">
    <source>
        <dbReference type="ARBA" id="ARBA00022801"/>
    </source>
</evidence>
<dbReference type="EMBL" id="FZNR01000013">
    <property type="protein sequence ID" value="SNS31424.1"/>
    <property type="molecule type" value="Genomic_DNA"/>
</dbReference>
<dbReference type="Proteomes" id="UP000198415">
    <property type="component" value="Unassembled WGS sequence"/>
</dbReference>
<dbReference type="PANTHER" id="PTHR43248:SF30">
    <property type="entry name" value="AB HYDROLASE-1 DOMAIN-CONTAINING PROTEIN"/>
    <property type="match status" value="1"/>
</dbReference>
<evidence type="ECO:0000313" key="5">
    <source>
        <dbReference type="Proteomes" id="UP000198415"/>
    </source>
</evidence>
<accession>A0A239DIE7</accession>
<organism evidence="4 5">
    <name type="scientific">Actinoplanes regularis</name>
    <dbReference type="NCBI Taxonomy" id="52697"/>
    <lineage>
        <taxon>Bacteria</taxon>
        <taxon>Bacillati</taxon>
        <taxon>Actinomycetota</taxon>
        <taxon>Actinomycetes</taxon>
        <taxon>Micromonosporales</taxon>
        <taxon>Micromonosporaceae</taxon>
        <taxon>Actinoplanes</taxon>
    </lineage>
</organism>
<dbReference type="AlphaFoldDB" id="A0A239DIE7"/>
<gene>
    <name evidence="4" type="ORF">SAMN06264365_113154</name>
</gene>
<evidence type="ECO:0000259" key="3">
    <source>
        <dbReference type="Pfam" id="PF08386"/>
    </source>
</evidence>
<proteinExistence type="inferred from homology"/>
<dbReference type="SUPFAM" id="SSF53474">
    <property type="entry name" value="alpha/beta-Hydrolases"/>
    <property type="match status" value="1"/>
</dbReference>
<dbReference type="InterPro" id="IPR029058">
    <property type="entry name" value="AB_hydrolase_fold"/>
</dbReference>
<keyword evidence="5" id="KW-1185">Reference proteome</keyword>
<evidence type="ECO:0000313" key="4">
    <source>
        <dbReference type="EMBL" id="SNS31424.1"/>
    </source>
</evidence>
<reference evidence="4 5" key="1">
    <citation type="submission" date="2017-06" db="EMBL/GenBank/DDBJ databases">
        <authorList>
            <person name="Kim H.J."/>
            <person name="Triplett B.A."/>
        </authorList>
    </citation>
    <scope>NUCLEOTIDE SEQUENCE [LARGE SCALE GENOMIC DNA]</scope>
    <source>
        <strain evidence="4 5">DSM 43151</strain>
    </source>
</reference>
<evidence type="ECO:0000256" key="1">
    <source>
        <dbReference type="ARBA" id="ARBA00010088"/>
    </source>
</evidence>
<name>A0A239DIE7_9ACTN</name>